<protein>
    <recommendedName>
        <fullName evidence="4 13">Adenine DNA glycosylase</fullName>
        <ecNumber evidence="3 13">3.2.2.31</ecNumber>
    </recommendedName>
</protein>
<keyword evidence="6" id="KW-0479">Metal-binding</keyword>
<dbReference type="EC" id="3.2.2.31" evidence="3 13"/>
<dbReference type="OrthoDB" id="10248838at2759"/>
<evidence type="ECO:0000256" key="3">
    <source>
        <dbReference type="ARBA" id="ARBA00012045"/>
    </source>
</evidence>
<proteinExistence type="inferred from homology"/>
<evidence type="ECO:0000256" key="14">
    <source>
        <dbReference type="SAM" id="MobiDB-lite"/>
    </source>
</evidence>
<evidence type="ECO:0000256" key="5">
    <source>
        <dbReference type="ARBA" id="ARBA00022485"/>
    </source>
</evidence>
<dbReference type="GO" id="GO:0035485">
    <property type="term" value="F:adenine/guanine mispair binding"/>
    <property type="evidence" value="ECO:0007669"/>
    <property type="project" value="TreeGrafter"/>
</dbReference>
<dbReference type="AlphaFoldDB" id="A0A0L6V5P2"/>
<dbReference type="Proteomes" id="UP000037035">
    <property type="component" value="Unassembled WGS sequence"/>
</dbReference>
<gene>
    <name evidence="16" type="ORF">VP01_2491g3</name>
</gene>
<reference evidence="16 17" key="1">
    <citation type="submission" date="2015-08" db="EMBL/GenBank/DDBJ databases">
        <title>Next Generation Sequencing and Analysis of the Genome of Puccinia sorghi L Schw, the Causal Agent of Maize Common Rust.</title>
        <authorList>
            <person name="Rochi L."/>
            <person name="Burguener G."/>
            <person name="Darino M."/>
            <person name="Turjanski A."/>
            <person name="Kreff E."/>
            <person name="Dieguez M.J."/>
            <person name="Sacco F."/>
        </authorList>
    </citation>
    <scope>NUCLEOTIDE SEQUENCE [LARGE SCALE GENOMIC DNA]</scope>
    <source>
        <strain evidence="16 17">RO10H11247</strain>
    </source>
</reference>
<dbReference type="Gene3D" id="1.10.340.30">
    <property type="entry name" value="Hypothetical protein, domain 2"/>
    <property type="match status" value="1"/>
</dbReference>
<feature type="compositionally biased region" description="Low complexity" evidence="14">
    <location>
        <begin position="56"/>
        <end position="78"/>
    </location>
</feature>
<comment type="caution">
    <text evidence="16">The sequence shown here is derived from an EMBL/GenBank/DDBJ whole genome shotgun (WGS) entry which is preliminary data.</text>
</comment>
<dbReference type="STRING" id="27349.A0A0L6V5P2"/>
<dbReference type="InterPro" id="IPR044298">
    <property type="entry name" value="MIG/MutY"/>
</dbReference>
<dbReference type="PANTHER" id="PTHR42944">
    <property type="entry name" value="ADENINE DNA GLYCOSYLASE"/>
    <property type="match status" value="1"/>
</dbReference>
<dbReference type="GO" id="GO:0000701">
    <property type="term" value="F:purine-specific mismatch base pair DNA N-glycosylase activity"/>
    <property type="evidence" value="ECO:0007669"/>
    <property type="project" value="UniProtKB-EC"/>
</dbReference>
<dbReference type="CDD" id="cd03431">
    <property type="entry name" value="NUDIX_DNA_Glycosylase_C-MutY"/>
    <property type="match status" value="1"/>
</dbReference>
<comment type="cofactor">
    <cofactor evidence="13">
        <name>[4Fe-4S] cluster</name>
        <dbReference type="ChEBI" id="CHEBI:49883"/>
    </cofactor>
    <text evidence="13">Binds 1 [4Fe-4S] cluster.</text>
</comment>
<dbReference type="SUPFAM" id="SSF48150">
    <property type="entry name" value="DNA-glycosylase"/>
    <property type="match status" value="1"/>
</dbReference>
<keyword evidence="17" id="KW-1185">Reference proteome</keyword>
<evidence type="ECO:0000313" key="16">
    <source>
        <dbReference type="EMBL" id="KNZ56126.1"/>
    </source>
</evidence>
<keyword evidence="9 13" id="KW-0408">Iron</keyword>
<evidence type="ECO:0000256" key="12">
    <source>
        <dbReference type="ARBA" id="ARBA00023295"/>
    </source>
</evidence>
<evidence type="ECO:0000256" key="10">
    <source>
        <dbReference type="ARBA" id="ARBA00023014"/>
    </source>
</evidence>
<dbReference type="Gene3D" id="3.90.79.10">
    <property type="entry name" value="Nucleoside Triphosphate Pyrophosphohydrolase"/>
    <property type="match status" value="1"/>
</dbReference>
<dbReference type="InterPro" id="IPR011257">
    <property type="entry name" value="DNA_glycosylase"/>
</dbReference>
<feature type="compositionally biased region" description="Basic residues" evidence="14">
    <location>
        <begin position="44"/>
        <end position="53"/>
    </location>
</feature>
<keyword evidence="5" id="KW-0004">4Fe-4S</keyword>
<dbReference type="InterPro" id="IPR015797">
    <property type="entry name" value="NUDIX_hydrolase-like_dom_sf"/>
</dbReference>
<keyword evidence="10" id="KW-0411">Iron-sulfur</keyword>
<dbReference type="VEuPathDB" id="FungiDB:VP01_2491g3"/>
<accession>A0A0L6V5P2</accession>
<evidence type="ECO:0000313" key="17">
    <source>
        <dbReference type="Proteomes" id="UP000037035"/>
    </source>
</evidence>
<comment type="function">
    <text evidence="13">Adenine glycosylase active on G-A mispairs.</text>
</comment>
<evidence type="ECO:0000256" key="7">
    <source>
        <dbReference type="ARBA" id="ARBA00022763"/>
    </source>
</evidence>
<dbReference type="GO" id="GO:0046872">
    <property type="term" value="F:metal ion binding"/>
    <property type="evidence" value="ECO:0007669"/>
    <property type="project" value="UniProtKB-UniRule"/>
</dbReference>
<dbReference type="GO" id="GO:0034039">
    <property type="term" value="F:8-oxo-7,8-dihydroguanine DNA N-glycosylase activity"/>
    <property type="evidence" value="ECO:0007669"/>
    <property type="project" value="TreeGrafter"/>
</dbReference>
<evidence type="ECO:0000256" key="2">
    <source>
        <dbReference type="ARBA" id="ARBA00008343"/>
    </source>
</evidence>
<dbReference type="Pfam" id="PF14815">
    <property type="entry name" value="NUDIX_4"/>
    <property type="match status" value="1"/>
</dbReference>
<organism evidence="16 17">
    <name type="scientific">Puccinia sorghi</name>
    <dbReference type="NCBI Taxonomy" id="27349"/>
    <lineage>
        <taxon>Eukaryota</taxon>
        <taxon>Fungi</taxon>
        <taxon>Dikarya</taxon>
        <taxon>Basidiomycota</taxon>
        <taxon>Pucciniomycotina</taxon>
        <taxon>Pucciniomycetes</taxon>
        <taxon>Pucciniales</taxon>
        <taxon>Pucciniaceae</taxon>
        <taxon>Puccinia</taxon>
    </lineage>
</organism>
<keyword evidence="8" id="KW-0378">Hydrolase</keyword>
<feature type="compositionally biased region" description="Basic residues" evidence="14">
    <location>
        <begin position="1"/>
        <end position="13"/>
    </location>
</feature>
<dbReference type="InterPro" id="IPR003265">
    <property type="entry name" value="HhH-GPD_domain"/>
</dbReference>
<evidence type="ECO:0000256" key="6">
    <source>
        <dbReference type="ARBA" id="ARBA00022723"/>
    </source>
</evidence>
<comment type="similarity">
    <text evidence="2 13">Belongs to the Nth/MutY family.</text>
</comment>
<dbReference type="GO" id="GO:0006298">
    <property type="term" value="P:mismatch repair"/>
    <property type="evidence" value="ECO:0007669"/>
    <property type="project" value="TreeGrafter"/>
</dbReference>
<evidence type="ECO:0000256" key="9">
    <source>
        <dbReference type="ARBA" id="ARBA00023004"/>
    </source>
</evidence>
<dbReference type="SMART" id="SM00478">
    <property type="entry name" value="ENDO3c"/>
    <property type="match status" value="1"/>
</dbReference>
<feature type="region of interest" description="Disordered" evidence="14">
    <location>
        <begin position="1"/>
        <end position="82"/>
    </location>
</feature>
<feature type="domain" description="HhH-GPD" evidence="15">
    <location>
        <begin position="178"/>
        <end position="343"/>
    </location>
</feature>
<evidence type="ECO:0000256" key="11">
    <source>
        <dbReference type="ARBA" id="ARBA00023204"/>
    </source>
</evidence>
<dbReference type="GO" id="GO:0005634">
    <property type="term" value="C:nucleus"/>
    <property type="evidence" value="ECO:0007669"/>
    <property type="project" value="TreeGrafter"/>
</dbReference>
<evidence type="ECO:0000256" key="8">
    <source>
        <dbReference type="ARBA" id="ARBA00022801"/>
    </source>
</evidence>
<comment type="catalytic activity">
    <reaction evidence="1 13">
        <text>Hydrolyzes free adenine bases from 7,8-dihydro-8-oxoguanine:adenine mismatched double-stranded DNA, leaving an apurinic site.</text>
        <dbReference type="EC" id="3.2.2.31"/>
    </reaction>
</comment>
<dbReference type="InterPro" id="IPR029119">
    <property type="entry name" value="MutY_C"/>
</dbReference>
<dbReference type="GO" id="GO:0006285">
    <property type="term" value="P:base-excision repair, AP site formation"/>
    <property type="evidence" value="ECO:0007669"/>
    <property type="project" value="UniProtKB-ARBA"/>
</dbReference>
<name>A0A0L6V5P2_9BASI</name>
<evidence type="ECO:0000259" key="15">
    <source>
        <dbReference type="SMART" id="SM00478"/>
    </source>
</evidence>
<dbReference type="Gene3D" id="1.10.1670.10">
    <property type="entry name" value="Helix-hairpin-Helix base-excision DNA repair enzymes (C-terminal)"/>
    <property type="match status" value="1"/>
</dbReference>
<dbReference type="GO" id="GO:0051539">
    <property type="term" value="F:4 iron, 4 sulfur cluster binding"/>
    <property type="evidence" value="ECO:0007669"/>
    <property type="project" value="UniProtKB-UniRule"/>
</dbReference>
<evidence type="ECO:0000256" key="4">
    <source>
        <dbReference type="ARBA" id="ARBA00022023"/>
    </source>
</evidence>
<dbReference type="InterPro" id="IPR023170">
    <property type="entry name" value="HhH_base_excis_C"/>
</dbReference>
<dbReference type="SUPFAM" id="SSF55811">
    <property type="entry name" value="Nudix"/>
    <property type="match status" value="1"/>
</dbReference>
<dbReference type="PANTHER" id="PTHR42944:SF1">
    <property type="entry name" value="ADENINE DNA GLYCOSYLASE"/>
    <property type="match status" value="1"/>
</dbReference>
<sequence>MTQRARRSTRAARRIVYTEQDSDGADDGRVRKRKAELTDDTTKGKKARPRKKTLQSADSSSLSDLNSSPSGSPAGPSAEAQVGLDGTSALGLTRHILDAPGRAHPMLYHTSHILPPNRLETSVDEEAPKDLQASLLRWFDQVKLNRAMPWRKEVVDIESWSEQQKGQRAYEVWVSEIMLQQTQVETVKSYYRESDLRKDTQFNYVRWMSRFPTIFDLAKADVEQVNECWQGLGYYSRASRLLSGAKKVVDRFAGVLPQDPSLMEKEVDGIGPYSAGAIASIAYAKPVPMVDGNVHRVLSRITALYAPQAAKATTKFLWSTAAQLVPQERPGDFNQALMELGATLCKPREANCASCPLSQWCRAYQEKQVLCGLDDAPPIPLKKRSSHKDDVDMENVCGLCQPLESRSPQSDGHVLIYPMAKERKKAARREVAVCLVIWQESPSSRSEQDHPLEYASPLSTGQTQTLVLKRPEKGLLAGLWEFPSIDLPTSNDSTGEGRREAVEGILRETIEGFPEMTEVERGGVLLRWLEPLADIEHVFSHLKVTYKSQVLVIQSPSPPILRPPALTHSLPLARWSPCHDILSANLGNPHKKVWLAWRQSSSAASSNPPNS</sequence>
<dbReference type="Pfam" id="PF00730">
    <property type="entry name" value="HhH-GPD"/>
    <property type="match status" value="1"/>
</dbReference>
<keyword evidence="12 13" id="KW-0326">Glycosidase</keyword>
<dbReference type="CDD" id="cd00056">
    <property type="entry name" value="ENDO3c"/>
    <property type="match status" value="1"/>
</dbReference>
<dbReference type="FunFam" id="1.10.1670.10:FF:000002">
    <property type="entry name" value="Adenine DNA glycosylase"/>
    <property type="match status" value="1"/>
</dbReference>
<evidence type="ECO:0000256" key="13">
    <source>
        <dbReference type="RuleBase" id="RU365096"/>
    </source>
</evidence>
<evidence type="ECO:0000256" key="1">
    <source>
        <dbReference type="ARBA" id="ARBA00000843"/>
    </source>
</evidence>
<keyword evidence="11" id="KW-0234">DNA repair</keyword>
<keyword evidence="7 13" id="KW-0227">DNA damage</keyword>
<dbReference type="GO" id="GO:0032357">
    <property type="term" value="F:oxidized purine DNA binding"/>
    <property type="evidence" value="ECO:0007669"/>
    <property type="project" value="TreeGrafter"/>
</dbReference>
<dbReference type="EMBL" id="LAVV01007382">
    <property type="protein sequence ID" value="KNZ56126.1"/>
    <property type="molecule type" value="Genomic_DNA"/>
</dbReference>